<sequence length="210" mass="23318">MSGQSREMLDANDPIVTPMMARTDAFLARAGLVPEKIVAPLGRTLQRAAVDPRSLVFGVRRRPRMEDQYHWILQLTKPLKLALYARTGDPEAVKEGIPKKGMIACYLRSYECEFMLGLGVPASQLMAVPQGAQGQIERLLLSGRVRYLAQSPGFAKTNLKRLGYGPEAFREIWLKDSSAIYLVADKTADKVMVDRLLAVSQEDLPLLACD</sequence>
<reference evidence="1" key="1">
    <citation type="submission" date="2023-01" db="EMBL/GenBank/DDBJ databases">
        <title>The genome sequence of Kordiimonadaceae bacterium 6D33.</title>
        <authorList>
            <person name="Liu Y."/>
        </authorList>
    </citation>
    <scope>NUCLEOTIDE SEQUENCE</scope>
    <source>
        <strain evidence="1">6D33</strain>
    </source>
</reference>
<organism evidence="1 2">
    <name type="scientific">Gimibacter soli</name>
    <dbReference type="NCBI Taxonomy" id="3024400"/>
    <lineage>
        <taxon>Bacteria</taxon>
        <taxon>Pseudomonadati</taxon>
        <taxon>Pseudomonadota</taxon>
        <taxon>Alphaproteobacteria</taxon>
        <taxon>Kordiimonadales</taxon>
        <taxon>Temperatibacteraceae</taxon>
        <taxon>Gimibacter</taxon>
    </lineage>
</organism>
<name>A0AAE9XPH7_9PROT</name>
<dbReference type="RefSeq" id="WP_289503686.1">
    <property type="nucleotide sequence ID" value="NZ_CP116805.1"/>
</dbReference>
<dbReference type="Proteomes" id="UP001217500">
    <property type="component" value="Chromosome"/>
</dbReference>
<evidence type="ECO:0000313" key="1">
    <source>
        <dbReference type="EMBL" id="WCL53966.1"/>
    </source>
</evidence>
<proteinExistence type="predicted"/>
<evidence type="ECO:0008006" key="3">
    <source>
        <dbReference type="Google" id="ProtNLM"/>
    </source>
</evidence>
<evidence type="ECO:0000313" key="2">
    <source>
        <dbReference type="Proteomes" id="UP001217500"/>
    </source>
</evidence>
<gene>
    <name evidence="1" type="ORF">PH603_15620</name>
</gene>
<dbReference type="KEGG" id="gso:PH603_15620"/>
<accession>A0AAE9XPH7</accession>
<dbReference type="EMBL" id="CP116805">
    <property type="protein sequence ID" value="WCL53966.1"/>
    <property type="molecule type" value="Genomic_DNA"/>
</dbReference>
<keyword evidence="2" id="KW-1185">Reference proteome</keyword>
<dbReference type="AlphaFoldDB" id="A0AAE9XPH7"/>
<protein>
    <recommendedName>
        <fullName evidence="3">Solute-binding protein family 3/N-terminal domain-containing protein</fullName>
    </recommendedName>
</protein>